<dbReference type="RefSeq" id="WP_304447424.1">
    <property type="nucleotide sequence ID" value="NZ_JARRAH010000001.1"/>
</dbReference>
<evidence type="ECO:0000256" key="1">
    <source>
        <dbReference type="SAM" id="MobiDB-lite"/>
    </source>
</evidence>
<evidence type="ECO:0000313" key="3">
    <source>
        <dbReference type="EMBL" id="MFC6835728.1"/>
    </source>
</evidence>
<evidence type="ECO:0000313" key="4">
    <source>
        <dbReference type="Proteomes" id="UP001596406"/>
    </source>
</evidence>
<keyword evidence="2" id="KW-1133">Transmembrane helix</keyword>
<keyword evidence="4" id="KW-1185">Reference proteome</keyword>
<gene>
    <name evidence="3" type="ORF">ACFQHK_04305</name>
</gene>
<sequence>MAPATVVAAATGSDLSDNVEERSLSGEFGVEYQIKFDEKTHILQVEGENTASKERDSIYSISVDGSRLEREDIPLTPGETHRREFPLRSTLDVTRDEHTVKISTFGDTTQYNFTHEIDPENPNGVEVPRITEASVGNAVVDGKQSAVVNVTVENPSRQTYPTKLMVHTEGTDGSYYPAIASPGENETITVELLDAPDAEIVGQARLYTGDFEDPEGELDQVGFVGRVDGETEQWNESFEPVAPPWSDDPYQYRNASAGDSPGLAEQVSGGVELGGVPVAYLVGGAVVAAGIVGLVRR</sequence>
<keyword evidence="2" id="KW-0472">Membrane</keyword>
<dbReference type="AlphaFoldDB" id="A0ABD5UA72"/>
<organism evidence="3 4">
    <name type="scientific">Halomarina ordinaria</name>
    <dbReference type="NCBI Taxonomy" id="3033939"/>
    <lineage>
        <taxon>Archaea</taxon>
        <taxon>Methanobacteriati</taxon>
        <taxon>Methanobacteriota</taxon>
        <taxon>Stenosarchaea group</taxon>
        <taxon>Halobacteria</taxon>
        <taxon>Halobacteriales</taxon>
        <taxon>Natronomonadaceae</taxon>
        <taxon>Halomarina</taxon>
    </lineage>
</organism>
<feature type="transmembrane region" description="Helical" evidence="2">
    <location>
        <begin position="278"/>
        <end position="295"/>
    </location>
</feature>
<keyword evidence="2" id="KW-0812">Transmembrane</keyword>
<accession>A0ABD5UA72</accession>
<evidence type="ECO:0008006" key="5">
    <source>
        <dbReference type="Google" id="ProtNLM"/>
    </source>
</evidence>
<dbReference type="EMBL" id="JBHSXM010000001">
    <property type="protein sequence ID" value="MFC6835728.1"/>
    <property type="molecule type" value="Genomic_DNA"/>
</dbReference>
<dbReference type="Proteomes" id="UP001596406">
    <property type="component" value="Unassembled WGS sequence"/>
</dbReference>
<name>A0ABD5UA72_9EURY</name>
<feature type="region of interest" description="Disordered" evidence="1">
    <location>
        <begin position="238"/>
        <end position="263"/>
    </location>
</feature>
<comment type="caution">
    <text evidence="3">The sequence shown here is derived from an EMBL/GenBank/DDBJ whole genome shotgun (WGS) entry which is preliminary data.</text>
</comment>
<reference evidence="3 4" key="1">
    <citation type="journal article" date="2019" name="Int. J. Syst. Evol. Microbiol.">
        <title>The Global Catalogue of Microorganisms (GCM) 10K type strain sequencing project: providing services to taxonomists for standard genome sequencing and annotation.</title>
        <authorList>
            <consortium name="The Broad Institute Genomics Platform"/>
            <consortium name="The Broad Institute Genome Sequencing Center for Infectious Disease"/>
            <person name="Wu L."/>
            <person name="Ma J."/>
        </authorList>
    </citation>
    <scope>NUCLEOTIDE SEQUENCE [LARGE SCALE GENOMIC DNA]</scope>
    <source>
        <strain evidence="3 4">PSRA2</strain>
    </source>
</reference>
<proteinExistence type="predicted"/>
<protein>
    <recommendedName>
        <fullName evidence="5">PGF-CTERM sorting domain-containing protein</fullName>
    </recommendedName>
</protein>
<evidence type="ECO:0000256" key="2">
    <source>
        <dbReference type="SAM" id="Phobius"/>
    </source>
</evidence>